<dbReference type="EMBL" id="BAAALF010000002">
    <property type="protein sequence ID" value="GAA1216467.1"/>
    <property type="molecule type" value="Genomic_DNA"/>
</dbReference>
<proteinExistence type="predicted"/>
<reference evidence="2 3" key="1">
    <citation type="journal article" date="2019" name="Int. J. Syst. Evol. Microbiol.">
        <title>The Global Catalogue of Microorganisms (GCM) 10K type strain sequencing project: providing services to taxonomists for standard genome sequencing and annotation.</title>
        <authorList>
            <consortium name="The Broad Institute Genomics Platform"/>
            <consortium name="The Broad Institute Genome Sequencing Center for Infectious Disease"/>
            <person name="Wu L."/>
            <person name="Ma J."/>
        </authorList>
    </citation>
    <scope>NUCLEOTIDE SEQUENCE [LARGE SCALE GENOMIC DNA]</scope>
    <source>
        <strain evidence="2 3">JCM 13004</strain>
    </source>
</reference>
<name>A0ABN1VP60_9ACTN</name>
<evidence type="ECO:0000256" key="1">
    <source>
        <dbReference type="SAM" id="MobiDB-lite"/>
    </source>
</evidence>
<evidence type="ECO:0000313" key="3">
    <source>
        <dbReference type="Proteomes" id="UP001500037"/>
    </source>
</evidence>
<feature type="region of interest" description="Disordered" evidence="1">
    <location>
        <begin position="1"/>
        <end position="24"/>
    </location>
</feature>
<comment type="caution">
    <text evidence="2">The sequence shown here is derived from an EMBL/GenBank/DDBJ whole genome shotgun (WGS) entry which is preliminary data.</text>
</comment>
<sequence length="503" mass="53064">MTVRRVARQSSAVSRGPSRGPGAERYRRAMADLERKRNEELARILHQLAWSPERLAREVNLLLPQALAISKTAPYKWRDRGMVPRAPHDQTVCEVLSRAVGIAVTYQQLWGRMGSHRGARVLSALLLTDAWDADTAQLALREAAADAVPVRLTDLFRGDALARVASHWAEPAPAVTGGEGALRIAPSQLSDLRLGHDSKRRLERSCGGGLVLAPARAELAMAGKLLELGSYAFDERLGRGLYGEAARLAHLVGRANDDLGHEAAAQRAFVAALRAAQLSGDLRLGAGILGSLVVQITHHSAHTAGRGADPVALLDIGLAAADGLLTPRQRARQLGRSALAHGWQGDRAGVEAASTRAFALLEQQGAGEAGDGGAGGGDAAGDSGAVGADAGGAGAGGGVRADDRAELAGLVGEGYLFLDDHGRARPLLIRAVRELSAERARDRALLMVRLADSYRRTGEREQAARTADQARRLAAGMQSGRVARALRDIDAALREVDAAQRPA</sequence>
<feature type="compositionally biased region" description="Low complexity" evidence="1">
    <location>
        <begin position="1"/>
        <end position="15"/>
    </location>
</feature>
<evidence type="ECO:0000313" key="2">
    <source>
        <dbReference type="EMBL" id="GAA1216467.1"/>
    </source>
</evidence>
<dbReference type="Proteomes" id="UP001500037">
    <property type="component" value="Unassembled WGS sequence"/>
</dbReference>
<evidence type="ECO:0008006" key="4">
    <source>
        <dbReference type="Google" id="ProtNLM"/>
    </source>
</evidence>
<keyword evidence="3" id="KW-1185">Reference proteome</keyword>
<protein>
    <recommendedName>
        <fullName evidence="4">Transcriptional regulator</fullName>
    </recommendedName>
</protein>
<gene>
    <name evidence="2" type="ORF">GCM10009665_02930</name>
</gene>
<accession>A0ABN1VP60</accession>
<organism evidence="2 3">
    <name type="scientific">Kitasatospora nipponensis</name>
    <dbReference type="NCBI Taxonomy" id="258049"/>
    <lineage>
        <taxon>Bacteria</taxon>
        <taxon>Bacillati</taxon>
        <taxon>Actinomycetota</taxon>
        <taxon>Actinomycetes</taxon>
        <taxon>Kitasatosporales</taxon>
        <taxon>Streptomycetaceae</taxon>
        <taxon>Kitasatospora</taxon>
    </lineage>
</organism>